<accession>A0ABN0MZJ6</accession>
<dbReference type="Proteomes" id="UP000016064">
    <property type="component" value="Unassembled WGS sequence"/>
</dbReference>
<keyword evidence="5 10" id="KW-0547">Nucleotide-binding</keyword>
<evidence type="ECO:0000256" key="5">
    <source>
        <dbReference type="ARBA" id="ARBA00022741"/>
    </source>
</evidence>
<evidence type="ECO:0000256" key="1">
    <source>
        <dbReference type="ARBA" id="ARBA00003314"/>
    </source>
</evidence>
<comment type="function">
    <text evidence="1 10">Is required not only for elongation of protein synthesis but also for the initiation of all mRNA translation through initiator tRNA(fMet) aminoacylation.</text>
</comment>
<organism evidence="13 14">
    <name type="scientific">Chlamydia ibidis 10-1398/6</name>
    <dbReference type="NCBI Taxonomy" id="1046581"/>
    <lineage>
        <taxon>Bacteria</taxon>
        <taxon>Pseudomonadati</taxon>
        <taxon>Chlamydiota</taxon>
        <taxon>Chlamydiia</taxon>
        <taxon>Chlamydiales</taxon>
        <taxon>Chlamydiaceae</taxon>
        <taxon>Chlamydia/Chlamydophila group</taxon>
        <taxon>Chlamydia</taxon>
    </lineage>
</organism>
<evidence type="ECO:0000256" key="10">
    <source>
        <dbReference type="HAMAP-Rule" id="MF_00098"/>
    </source>
</evidence>
<dbReference type="InterPro" id="IPR015413">
    <property type="entry name" value="Methionyl/Leucyl_tRNA_Synth"/>
</dbReference>
<feature type="binding site" evidence="10">
    <location>
        <position position="147"/>
    </location>
    <ligand>
        <name>Zn(2+)</name>
        <dbReference type="ChEBI" id="CHEBI:29105"/>
    </ligand>
</feature>
<dbReference type="CDD" id="cd07957">
    <property type="entry name" value="Anticodon_Ia_Met"/>
    <property type="match status" value="1"/>
</dbReference>
<dbReference type="GO" id="GO:0004825">
    <property type="term" value="F:methionine-tRNA ligase activity"/>
    <property type="evidence" value="ECO:0007669"/>
    <property type="project" value="UniProtKB-EC"/>
</dbReference>
<gene>
    <name evidence="10 13" type="primary">metG</name>
    <name evidence="13" type="ORF">H359_0700</name>
</gene>
<feature type="domain" description="Methionyl-tRNA synthetase anticodon-binding" evidence="12">
    <location>
        <begin position="414"/>
        <end position="515"/>
    </location>
</feature>
<keyword evidence="8 10" id="KW-0030">Aminoacyl-tRNA synthetase</keyword>
<dbReference type="Gene3D" id="3.40.50.620">
    <property type="entry name" value="HUPs"/>
    <property type="match status" value="1"/>
</dbReference>
<dbReference type="InterPro" id="IPR041872">
    <property type="entry name" value="Anticodon_Met"/>
</dbReference>
<evidence type="ECO:0000256" key="3">
    <source>
        <dbReference type="ARBA" id="ARBA00022598"/>
    </source>
</evidence>
<comment type="subunit">
    <text evidence="10">Monomer.</text>
</comment>
<keyword evidence="10" id="KW-0963">Cytoplasm</keyword>
<evidence type="ECO:0000313" key="14">
    <source>
        <dbReference type="Proteomes" id="UP000016064"/>
    </source>
</evidence>
<protein>
    <recommendedName>
        <fullName evidence="10">Methionine--tRNA ligase</fullName>
        <ecNumber evidence="10">6.1.1.10</ecNumber>
    </recommendedName>
    <alternativeName>
        <fullName evidence="10">Methionyl-tRNA synthetase</fullName>
        <shortName evidence="10">MetRS</shortName>
    </alternativeName>
</protein>
<reference evidence="13 14" key="1">
    <citation type="submission" date="2013-07" db="EMBL/GenBank/DDBJ databases">
        <title>Isolation of a new Chlamydia species from the feral Sacred Ibis (Threskiornis aethiopicus): Chlamydia ibidis.</title>
        <authorList>
            <person name="Vorimore F."/>
            <person name="Hsia R.-C."/>
            <person name="Huot-Creasy H."/>
            <person name="Bastian S."/>
            <person name="Deruyter L."/>
            <person name="Passet A."/>
            <person name="Sachse K."/>
            <person name="Bavoil P."/>
            <person name="Myers G."/>
            <person name="Laroucau K."/>
        </authorList>
    </citation>
    <scope>NUCLEOTIDE SEQUENCE [LARGE SCALE GENOMIC DNA]</scope>
    <source>
        <strain evidence="13 14">10-1398/6</strain>
    </source>
</reference>
<dbReference type="InterPro" id="IPR009080">
    <property type="entry name" value="tRNAsynth_Ia_anticodon-bd"/>
</dbReference>
<dbReference type="PANTHER" id="PTHR45765:SF1">
    <property type="entry name" value="METHIONINE--TRNA LIGASE, CYTOPLASMIC"/>
    <property type="match status" value="1"/>
</dbReference>
<keyword evidence="10" id="KW-0862">Zinc</keyword>
<evidence type="ECO:0000256" key="8">
    <source>
        <dbReference type="ARBA" id="ARBA00023146"/>
    </source>
</evidence>
<dbReference type="InterPro" id="IPR014729">
    <property type="entry name" value="Rossmann-like_a/b/a_fold"/>
</dbReference>
<evidence type="ECO:0000256" key="6">
    <source>
        <dbReference type="ARBA" id="ARBA00022840"/>
    </source>
</evidence>
<evidence type="ECO:0000259" key="12">
    <source>
        <dbReference type="Pfam" id="PF19303"/>
    </source>
</evidence>
<keyword evidence="14" id="KW-1185">Reference proteome</keyword>
<comment type="cofactor">
    <cofactor evidence="10">
        <name>Zn(2+)</name>
        <dbReference type="ChEBI" id="CHEBI:29105"/>
    </cofactor>
    <text evidence="10">Binds 1 zinc ion per subunit.</text>
</comment>
<dbReference type="SUPFAM" id="SSF57770">
    <property type="entry name" value="Methionyl-tRNA synthetase (MetRS), Zn-domain"/>
    <property type="match status" value="1"/>
</dbReference>
<dbReference type="Gene3D" id="2.20.28.20">
    <property type="entry name" value="Methionyl-tRNA synthetase, Zn-domain"/>
    <property type="match status" value="1"/>
</dbReference>
<dbReference type="SUPFAM" id="SSF47323">
    <property type="entry name" value="Anticodon-binding domain of a subclass of class I aminoacyl-tRNA synthetases"/>
    <property type="match status" value="1"/>
</dbReference>
<dbReference type="HAMAP" id="MF_00098">
    <property type="entry name" value="Met_tRNA_synth_type1"/>
    <property type="match status" value="1"/>
</dbReference>
<keyword evidence="4 10" id="KW-0479">Metal-binding</keyword>
<dbReference type="Pfam" id="PF09334">
    <property type="entry name" value="tRNA-synt_1g"/>
    <property type="match status" value="1"/>
</dbReference>
<dbReference type="CDD" id="cd00814">
    <property type="entry name" value="MetRS_core"/>
    <property type="match status" value="1"/>
</dbReference>
<feature type="binding site" evidence="10">
    <location>
        <position position="333"/>
    </location>
    <ligand>
        <name>ATP</name>
        <dbReference type="ChEBI" id="CHEBI:30616"/>
    </ligand>
</feature>
<proteinExistence type="inferred from homology"/>
<feature type="binding site" evidence="10">
    <location>
        <position position="160"/>
    </location>
    <ligand>
        <name>Zn(2+)</name>
        <dbReference type="ChEBI" id="CHEBI:29105"/>
    </ligand>
</feature>
<dbReference type="PRINTS" id="PR01041">
    <property type="entry name" value="TRNASYNTHMET"/>
</dbReference>
<comment type="caution">
    <text evidence="13">The sequence shown here is derived from an EMBL/GenBank/DDBJ whole genome shotgun (WGS) entry which is preliminary data.</text>
</comment>
<comment type="similarity">
    <text evidence="2 10">Belongs to the class-I aminoacyl-tRNA synthetase family. MetG type 1 subfamily.</text>
</comment>
<keyword evidence="6 10" id="KW-0067">ATP-binding</keyword>
<dbReference type="Pfam" id="PF19303">
    <property type="entry name" value="Anticodon_3"/>
    <property type="match status" value="1"/>
</dbReference>
<evidence type="ECO:0000313" key="13">
    <source>
        <dbReference type="EMBL" id="EQM62686.1"/>
    </source>
</evidence>
<dbReference type="InterPro" id="IPR029038">
    <property type="entry name" value="MetRS_Zn"/>
</dbReference>
<dbReference type="PANTHER" id="PTHR45765">
    <property type="entry name" value="METHIONINE--TRNA LIGASE"/>
    <property type="match status" value="1"/>
</dbReference>
<feature type="short sequence motif" description="'HIGH' region" evidence="10">
    <location>
        <begin position="12"/>
        <end position="22"/>
    </location>
</feature>
<evidence type="ECO:0000256" key="7">
    <source>
        <dbReference type="ARBA" id="ARBA00022917"/>
    </source>
</evidence>
<feature type="domain" description="Methionyl/Leucyl tRNA synthetase" evidence="11">
    <location>
        <begin position="5"/>
        <end position="394"/>
    </location>
</feature>
<keyword evidence="3 10" id="KW-0436">Ligase</keyword>
<evidence type="ECO:0000256" key="9">
    <source>
        <dbReference type="ARBA" id="ARBA00047364"/>
    </source>
</evidence>
<sequence length="553" mass="63250">MVSRVLITSALPYANGPLHFGHIAGAYLPADVYARFRRLLGDDVLYICGSDEYGIAITLNAERAGMGYQEYVDMYHKIHKDTFQRLGISVDFFSRTTNPFHKAVVQDFYKHLKSKGLIENHVAKQLYSEEDKRFLADRYVEGTCPKCNFDRARGDECQKCGADYDAVDLIKPRSKLSGSSLVLRDTEHAYLHLERMIDPLLDFAHQCSLRDHVRNFVVDYIKNLRPRAITRDLSWGVPVPDIPGKVFYVWFDAPIGYISGTMDWAASRGVPDAWKAFWLDNETEYVQFIGKDNVPFHAAIFPAMTLGQNINYKIVDSLVSSEFYLLEGFQFSKSEGNYVDMDSFLDTYSLDKLRYVLAATAPETSDSEFSFSDFKTRCNSELVGKFGNFINRVLAFAQKNGIHHLSYHCQHLNNVDKRLFASAREIVENIYKNYSQYSLRKACASIMELAALGNVYVNDQAPWKVLKSGDLSRVETILFCTCYVQKLLALISYPILPDSACEIWHMLNPKSLDLDQIDRDKHKIKNLWHDNYLDYTNESFSLSAPSLLFTIVD</sequence>
<evidence type="ECO:0000256" key="2">
    <source>
        <dbReference type="ARBA" id="ARBA00008258"/>
    </source>
</evidence>
<dbReference type="InterPro" id="IPR014758">
    <property type="entry name" value="Met-tRNA_synth"/>
</dbReference>
<dbReference type="EMBL" id="APJW01000002">
    <property type="protein sequence ID" value="EQM62686.1"/>
    <property type="molecule type" value="Genomic_DNA"/>
</dbReference>
<keyword evidence="7 10" id="KW-0648">Protein biosynthesis</keyword>
<dbReference type="NCBIfam" id="TIGR00398">
    <property type="entry name" value="metG"/>
    <property type="match status" value="1"/>
</dbReference>
<dbReference type="InterPro" id="IPR033911">
    <property type="entry name" value="MetRS_core"/>
</dbReference>
<evidence type="ECO:0000256" key="4">
    <source>
        <dbReference type="ARBA" id="ARBA00022723"/>
    </source>
</evidence>
<name>A0ABN0MZJ6_9CHLA</name>
<feature type="binding site" evidence="10">
    <location>
        <position position="157"/>
    </location>
    <ligand>
        <name>Zn(2+)</name>
        <dbReference type="ChEBI" id="CHEBI:29105"/>
    </ligand>
</feature>
<feature type="binding site" evidence="10">
    <location>
        <position position="144"/>
    </location>
    <ligand>
        <name>Zn(2+)</name>
        <dbReference type="ChEBI" id="CHEBI:29105"/>
    </ligand>
</feature>
<feature type="short sequence motif" description="'KMSKS' region" evidence="10">
    <location>
        <begin position="330"/>
        <end position="334"/>
    </location>
</feature>
<comment type="catalytic activity">
    <reaction evidence="9 10">
        <text>tRNA(Met) + L-methionine + ATP = L-methionyl-tRNA(Met) + AMP + diphosphate</text>
        <dbReference type="Rhea" id="RHEA:13481"/>
        <dbReference type="Rhea" id="RHEA-COMP:9667"/>
        <dbReference type="Rhea" id="RHEA-COMP:9698"/>
        <dbReference type="ChEBI" id="CHEBI:30616"/>
        <dbReference type="ChEBI" id="CHEBI:33019"/>
        <dbReference type="ChEBI" id="CHEBI:57844"/>
        <dbReference type="ChEBI" id="CHEBI:78442"/>
        <dbReference type="ChEBI" id="CHEBI:78530"/>
        <dbReference type="ChEBI" id="CHEBI:456215"/>
        <dbReference type="EC" id="6.1.1.10"/>
    </reaction>
</comment>
<dbReference type="SUPFAM" id="SSF52374">
    <property type="entry name" value="Nucleotidylyl transferase"/>
    <property type="match status" value="1"/>
</dbReference>
<comment type="subcellular location">
    <subcellularLocation>
        <location evidence="10">Cytoplasm</location>
    </subcellularLocation>
</comment>
<dbReference type="EC" id="6.1.1.10" evidence="10"/>
<dbReference type="InterPro" id="IPR023458">
    <property type="entry name" value="Met-tRNA_ligase_1"/>
</dbReference>
<dbReference type="Gene3D" id="1.10.730.10">
    <property type="entry name" value="Isoleucyl-tRNA Synthetase, Domain 1"/>
    <property type="match status" value="1"/>
</dbReference>
<evidence type="ECO:0000259" key="11">
    <source>
        <dbReference type="Pfam" id="PF09334"/>
    </source>
</evidence>